<protein>
    <submittedName>
        <fullName evidence="2">Uncharacterized protein</fullName>
    </submittedName>
</protein>
<sequence length="98" mass="11406">MEDYLIILVICAPIFLFIIGVVFRLLDNSASIFLDNEISIDSSYVSEDLIQAYIKQTENDLLRKSLKRALFFRKMHNLFMILMVISIPPVIIAMIIYF</sequence>
<feature type="transmembrane region" description="Helical" evidence="1">
    <location>
        <begin position="6"/>
        <end position="26"/>
    </location>
</feature>
<evidence type="ECO:0000313" key="3">
    <source>
        <dbReference type="Proteomes" id="UP000292262"/>
    </source>
</evidence>
<dbReference type="Proteomes" id="UP000292262">
    <property type="component" value="Unassembled WGS sequence"/>
</dbReference>
<gene>
    <name evidence="2" type="ORF">EV197_0210</name>
</gene>
<organism evidence="2 3">
    <name type="scientific">Aquimarina brevivitae</name>
    <dbReference type="NCBI Taxonomy" id="323412"/>
    <lineage>
        <taxon>Bacteria</taxon>
        <taxon>Pseudomonadati</taxon>
        <taxon>Bacteroidota</taxon>
        <taxon>Flavobacteriia</taxon>
        <taxon>Flavobacteriales</taxon>
        <taxon>Flavobacteriaceae</taxon>
        <taxon>Aquimarina</taxon>
    </lineage>
</organism>
<dbReference type="AlphaFoldDB" id="A0A4Q7PGI8"/>
<keyword evidence="1" id="KW-1133">Transmembrane helix</keyword>
<keyword evidence="3" id="KW-1185">Reference proteome</keyword>
<keyword evidence="1" id="KW-0812">Transmembrane</keyword>
<proteinExistence type="predicted"/>
<evidence type="ECO:0000256" key="1">
    <source>
        <dbReference type="SAM" id="Phobius"/>
    </source>
</evidence>
<feature type="transmembrane region" description="Helical" evidence="1">
    <location>
        <begin position="77"/>
        <end position="97"/>
    </location>
</feature>
<name>A0A4Q7PGI8_9FLAO</name>
<accession>A0A4Q7PGI8</accession>
<dbReference type="EMBL" id="SGXE01000001">
    <property type="protein sequence ID" value="RZS99008.1"/>
    <property type="molecule type" value="Genomic_DNA"/>
</dbReference>
<comment type="caution">
    <text evidence="2">The sequence shown here is derived from an EMBL/GenBank/DDBJ whole genome shotgun (WGS) entry which is preliminary data.</text>
</comment>
<reference evidence="2 3" key="1">
    <citation type="submission" date="2019-02" db="EMBL/GenBank/DDBJ databases">
        <title>Genomic Encyclopedia of Type Strains, Phase IV (KMG-IV): sequencing the most valuable type-strain genomes for metagenomic binning, comparative biology and taxonomic classification.</title>
        <authorList>
            <person name="Goeker M."/>
        </authorList>
    </citation>
    <scope>NUCLEOTIDE SEQUENCE [LARGE SCALE GENOMIC DNA]</scope>
    <source>
        <strain evidence="2 3">DSM 17196</strain>
    </source>
</reference>
<keyword evidence="1" id="KW-0472">Membrane</keyword>
<evidence type="ECO:0000313" key="2">
    <source>
        <dbReference type="EMBL" id="RZS99008.1"/>
    </source>
</evidence>